<dbReference type="HOGENOM" id="CLU_108014_0_0_7"/>
<dbReference type="eggNOG" id="ENOG5032RQH">
    <property type="taxonomic scope" value="Bacteria"/>
</dbReference>
<dbReference type="EMBL" id="CP001816">
    <property type="protein sequence ID" value="ACZ12244.1"/>
    <property type="molecule type" value="Genomic_DNA"/>
</dbReference>
<sequence length="230" mass="25738">MQQIDTKTMFSAVLLKEWIKLRLLVWVPFLVLIAVLIDVYMRYKGVVASHGAAALWLDLIYKQSIHFVKLKWVFIGGGIWFACLQFLPECSNKRLRLLFHIPVAHQIPMYAMLFVGVSIMALLFLGAYVGLYGVFSFFYFPQELSSVMLQTTLPWALAGLVAYCASGAVIAQSGVYRKLAFVFLGYVHVGILTQTNGFDAFNDLGLYALSTLAWLFVFEAAALGVKEGRA</sequence>
<dbReference type="Proteomes" id="UP000002222">
    <property type="component" value="Chromosome"/>
</dbReference>
<name>D1B2C4_SULD5</name>
<keyword evidence="1" id="KW-0472">Membrane</keyword>
<feature type="transmembrane region" description="Helical" evidence="1">
    <location>
        <begin position="152"/>
        <end position="172"/>
    </location>
</feature>
<protein>
    <submittedName>
        <fullName evidence="2">Uncharacterized protein</fullName>
    </submittedName>
</protein>
<feature type="transmembrane region" description="Helical" evidence="1">
    <location>
        <begin position="109"/>
        <end position="140"/>
    </location>
</feature>
<evidence type="ECO:0000256" key="1">
    <source>
        <dbReference type="SAM" id="Phobius"/>
    </source>
</evidence>
<dbReference type="AlphaFoldDB" id="D1B2C4"/>
<keyword evidence="3" id="KW-1185">Reference proteome</keyword>
<organism evidence="2 3">
    <name type="scientific">Sulfurospirillum deleyianum (strain ATCC 51133 / DSM 6946 / 5175)</name>
    <dbReference type="NCBI Taxonomy" id="525898"/>
    <lineage>
        <taxon>Bacteria</taxon>
        <taxon>Pseudomonadati</taxon>
        <taxon>Campylobacterota</taxon>
        <taxon>Epsilonproteobacteria</taxon>
        <taxon>Campylobacterales</taxon>
        <taxon>Sulfurospirillaceae</taxon>
        <taxon>Sulfurospirillum</taxon>
    </lineage>
</organism>
<evidence type="ECO:0000313" key="2">
    <source>
        <dbReference type="EMBL" id="ACZ12244.1"/>
    </source>
</evidence>
<feature type="transmembrane region" description="Helical" evidence="1">
    <location>
        <begin position="70"/>
        <end position="88"/>
    </location>
</feature>
<dbReference type="STRING" id="525898.Sdel_1221"/>
<feature type="transmembrane region" description="Helical" evidence="1">
    <location>
        <begin position="204"/>
        <end position="225"/>
    </location>
</feature>
<keyword evidence="1" id="KW-1133">Transmembrane helix</keyword>
<feature type="transmembrane region" description="Helical" evidence="1">
    <location>
        <begin position="21"/>
        <end position="41"/>
    </location>
</feature>
<reference evidence="2 3" key="2">
    <citation type="journal article" date="2010" name="Stand. Genomic Sci.">
        <title>Complete genome sequence of Sulfurospirillum deleyianum type strain (5175).</title>
        <authorList>
            <person name="Sikorski J."/>
            <person name="Lapidus A."/>
            <person name="Copeland A."/>
            <person name="Glavina Del Rio T."/>
            <person name="Nolan M."/>
            <person name="Lucas S."/>
            <person name="Chen F."/>
            <person name="Tice H."/>
            <person name="Cheng J.F."/>
            <person name="Saunders E."/>
            <person name="Bruce D."/>
            <person name="Goodwin L."/>
            <person name="Pitluck S."/>
            <person name="Ovchinnikova G."/>
            <person name="Pati A."/>
            <person name="Ivanova N."/>
            <person name="Mavromatis K."/>
            <person name="Chen A."/>
            <person name="Palaniappan K."/>
            <person name="Chain P."/>
            <person name="Land M."/>
            <person name="Hauser L."/>
            <person name="Chang Y.J."/>
            <person name="Jeffries C.D."/>
            <person name="Brettin T."/>
            <person name="Detter J.C."/>
            <person name="Han C."/>
            <person name="Rohde M."/>
            <person name="Lang E."/>
            <person name="Spring S."/>
            <person name="Goker M."/>
            <person name="Bristow J."/>
            <person name="Eisen J.A."/>
            <person name="Markowitz V."/>
            <person name="Hugenholtz P."/>
            <person name="Kyrpides N.C."/>
            <person name="Klenk H.P."/>
        </authorList>
    </citation>
    <scope>NUCLEOTIDE SEQUENCE [LARGE SCALE GENOMIC DNA]</scope>
    <source>
        <strain evidence="3">ATCC 51133 / DSM 6946 / 5175</strain>
    </source>
</reference>
<dbReference type="RefSeq" id="WP_012857001.1">
    <property type="nucleotide sequence ID" value="NC_013512.1"/>
</dbReference>
<evidence type="ECO:0000313" key="3">
    <source>
        <dbReference type="Proteomes" id="UP000002222"/>
    </source>
</evidence>
<dbReference type="KEGG" id="sdl:Sdel_1221"/>
<reference evidence="3" key="1">
    <citation type="submission" date="2009-11" db="EMBL/GenBank/DDBJ databases">
        <title>The complete genome of Sulfurospirillum deleyianum DSM 6946.</title>
        <authorList>
            <consortium name="US DOE Joint Genome Institute (JGI-PGF)"/>
            <person name="Lucas S."/>
            <person name="Copeland A."/>
            <person name="Lapidus A."/>
            <person name="Glavina del Rio T."/>
            <person name="Dalin E."/>
            <person name="Tice H."/>
            <person name="Bruce D."/>
            <person name="Goodwin L."/>
            <person name="Pitluck S."/>
            <person name="Kyrpides N."/>
            <person name="Mavromatis K."/>
            <person name="Ivanova N."/>
            <person name="Ovchinnikova G."/>
            <person name="Munk A.C."/>
            <person name="Lu M."/>
            <person name="Brettin T."/>
            <person name="Detter J.C."/>
            <person name="Han C."/>
            <person name="Tapia R."/>
            <person name="Larimer F."/>
            <person name="Land M."/>
            <person name="Hauser L."/>
            <person name="Markowitz V."/>
            <person name="Cheng J.F."/>
            <person name="Hugenholtz P."/>
            <person name="Woyke T."/>
            <person name="Wu D."/>
            <person name="Aumann P."/>
            <person name="Schneider S."/>
            <person name="Lang E."/>
            <person name="Spring S."/>
            <person name="Klenk H.P."/>
            <person name="Eisen J.A."/>
        </authorList>
    </citation>
    <scope>NUCLEOTIDE SEQUENCE [LARGE SCALE GENOMIC DNA]</scope>
    <source>
        <strain evidence="3">ATCC 51133 / DSM 6946 / 5175</strain>
    </source>
</reference>
<accession>D1B2C4</accession>
<keyword evidence="1" id="KW-0812">Transmembrane</keyword>
<gene>
    <name evidence="2" type="ordered locus">Sdel_1221</name>
</gene>
<feature type="transmembrane region" description="Helical" evidence="1">
    <location>
        <begin position="179"/>
        <end position="198"/>
    </location>
</feature>
<dbReference type="OrthoDB" id="9157310at2"/>
<proteinExistence type="predicted"/>